<name>D6TE45_KTERA</name>
<organism evidence="1 2">
    <name type="scientific">Ktedonobacter racemifer DSM 44963</name>
    <dbReference type="NCBI Taxonomy" id="485913"/>
    <lineage>
        <taxon>Bacteria</taxon>
        <taxon>Bacillati</taxon>
        <taxon>Chloroflexota</taxon>
        <taxon>Ktedonobacteria</taxon>
        <taxon>Ktedonobacterales</taxon>
        <taxon>Ktedonobacteraceae</taxon>
        <taxon>Ktedonobacter</taxon>
    </lineage>
</organism>
<comment type="caution">
    <text evidence="1">The sequence shown here is derived from an EMBL/GenBank/DDBJ whole genome shotgun (WGS) entry which is preliminary data.</text>
</comment>
<dbReference type="AlphaFoldDB" id="D6TE45"/>
<keyword evidence="2" id="KW-1185">Reference proteome</keyword>
<reference evidence="1 2" key="1">
    <citation type="journal article" date="2011" name="Stand. Genomic Sci.">
        <title>Non-contiguous finished genome sequence and contextual data of the filamentous soil bacterium Ktedonobacter racemifer type strain (SOSP1-21).</title>
        <authorList>
            <person name="Chang Y.J."/>
            <person name="Land M."/>
            <person name="Hauser L."/>
            <person name="Chertkov O."/>
            <person name="Del Rio T.G."/>
            <person name="Nolan M."/>
            <person name="Copeland A."/>
            <person name="Tice H."/>
            <person name="Cheng J.F."/>
            <person name="Lucas S."/>
            <person name="Han C."/>
            <person name="Goodwin L."/>
            <person name="Pitluck S."/>
            <person name="Ivanova N."/>
            <person name="Ovchinikova G."/>
            <person name="Pati A."/>
            <person name="Chen A."/>
            <person name="Palaniappan K."/>
            <person name="Mavromatis K."/>
            <person name="Liolios K."/>
            <person name="Brettin T."/>
            <person name="Fiebig A."/>
            <person name="Rohde M."/>
            <person name="Abt B."/>
            <person name="Goker M."/>
            <person name="Detter J.C."/>
            <person name="Woyke T."/>
            <person name="Bristow J."/>
            <person name="Eisen J.A."/>
            <person name="Markowitz V."/>
            <person name="Hugenholtz P."/>
            <person name="Kyrpides N.C."/>
            <person name="Klenk H.P."/>
            <person name="Lapidus A."/>
        </authorList>
    </citation>
    <scope>NUCLEOTIDE SEQUENCE [LARGE SCALE GENOMIC DNA]</scope>
    <source>
        <strain evidence="2">DSM 44963</strain>
    </source>
</reference>
<sequence>MRSLYNYIETMAHLQQLLPVPDILRDYVFEKQDTLFEN</sequence>
<evidence type="ECO:0000313" key="1">
    <source>
        <dbReference type="EMBL" id="EFH88418.1"/>
    </source>
</evidence>
<dbReference type="EMBL" id="ADVG01000001">
    <property type="protein sequence ID" value="EFH88418.1"/>
    <property type="molecule type" value="Genomic_DNA"/>
</dbReference>
<protein>
    <submittedName>
        <fullName evidence="1">Uncharacterized protein</fullName>
    </submittedName>
</protein>
<evidence type="ECO:0000313" key="2">
    <source>
        <dbReference type="Proteomes" id="UP000004508"/>
    </source>
</evidence>
<accession>D6TE45</accession>
<dbReference type="Proteomes" id="UP000004508">
    <property type="component" value="Unassembled WGS sequence"/>
</dbReference>
<proteinExistence type="predicted"/>
<dbReference type="STRING" id="485913.Krac_9878"/>
<dbReference type="InParanoid" id="D6TE45"/>
<gene>
    <name evidence="1" type="ORF">Krac_9878</name>
</gene>